<dbReference type="NCBIfam" id="NF007009">
    <property type="entry name" value="PRK09472.1"/>
    <property type="match status" value="1"/>
</dbReference>
<dbReference type="InterPro" id="IPR043129">
    <property type="entry name" value="ATPase_NBD"/>
</dbReference>
<keyword evidence="11" id="KW-1185">Reference proteome</keyword>
<dbReference type="Proteomes" id="UP000198883">
    <property type="component" value="Unassembled WGS sequence"/>
</dbReference>
<evidence type="ECO:0000259" key="7">
    <source>
        <dbReference type="SMART" id="SM00842"/>
    </source>
</evidence>
<dbReference type="PANTHER" id="PTHR32432:SF4">
    <property type="entry name" value="CELL DIVISION PROTEIN FTSA"/>
    <property type="match status" value="1"/>
</dbReference>
<dbReference type="Gene3D" id="3.30.1490.110">
    <property type="match status" value="1"/>
</dbReference>
<keyword evidence="3 5" id="KW-0472">Membrane</keyword>
<evidence type="ECO:0000256" key="5">
    <source>
        <dbReference type="HAMAP-Rule" id="MF_02033"/>
    </source>
</evidence>
<dbReference type="STRING" id="97481.SAMN05444853_10784"/>
<dbReference type="InterPro" id="IPR020823">
    <property type="entry name" value="Cell_div_FtsA"/>
</dbReference>
<keyword evidence="4 5" id="KW-0131">Cell cycle</keyword>
<dbReference type="Pfam" id="PF14450">
    <property type="entry name" value="FtsA"/>
    <property type="match status" value="1"/>
</dbReference>
<dbReference type="InterPro" id="IPR050696">
    <property type="entry name" value="FtsA/MreB"/>
</dbReference>
<reference evidence="10" key="1">
    <citation type="submission" date="2016-10" db="EMBL/GenBank/DDBJ databases">
        <authorList>
            <person name="Varghese N."/>
            <person name="Submissions S."/>
        </authorList>
    </citation>
    <scope>NUCLEOTIDE SEQUENCE [LARGE SCALE GENOMIC DNA]</scope>
    <source>
        <strain evidence="10">DSM 24204</strain>
    </source>
</reference>
<comment type="similarity">
    <text evidence="5 6">Belongs to the FtsA/MreB family.</text>
</comment>
<feature type="domain" description="SHS2" evidence="7">
    <location>
        <begin position="10"/>
        <end position="196"/>
    </location>
</feature>
<comment type="subunit">
    <text evidence="5">Self-interacts. Interacts with FtsZ.</text>
</comment>
<dbReference type="Gene3D" id="3.30.420.40">
    <property type="match status" value="1"/>
</dbReference>
<sequence>MSKIAESKIIVGLEVGSSKIVAVVGEVLPDAVVNVLGTGVCPSKGIKRGSVIDLEAVTNAIRRAIEQAESIANCDIKGVTLAITGEHIRTVNELGSVAIKNGEVTHSDIDFAIHTARSVKLTEGAEMLHVIPQEYKVDHLERTKKPLGLEGVRLQAQVHLITCHQDWLRNLRKAVENNKLNIDQVVFSGIASSYSVLTEDEMELGVCLVDIGGGTMDILVYADGALRYSKVIPFAGIDVTQYVSKTFTTSPNDAENIKVKYASAIFPPSTFVDKKIEVSGLGGRQPQNITKQDFSAITSECYTDLLKLIQRELEILQVELKQKEIKFDLTAGVVLTGGGAQAEDIVECAKSVFGITARVGYPLNITGLTDYVNKPQYATVLGLLQYSYLNSDDMNNQPLPLNNDSGIFSVFKRLYNWVKSNF</sequence>
<dbReference type="GO" id="GO:0043093">
    <property type="term" value="P:FtsZ-dependent cytokinesis"/>
    <property type="evidence" value="ECO:0007669"/>
    <property type="project" value="UniProtKB-UniRule"/>
</dbReference>
<dbReference type="Proteomes" id="UP001224812">
    <property type="component" value="Unassembled WGS sequence"/>
</dbReference>
<dbReference type="OrthoDB" id="9810567at2"/>
<dbReference type="GO" id="GO:0009898">
    <property type="term" value="C:cytoplasmic side of plasma membrane"/>
    <property type="evidence" value="ECO:0007669"/>
    <property type="project" value="UniProtKB-UniRule"/>
</dbReference>
<evidence type="ECO:0000256" key="4">
    <source>
        <dbReference type="ARBA" id="ARBA00023306"/>
    </source>
</evidence>
<dbReference type="AlphaFoldDB" id="A0A1H7WC01"/>
<dbReference type="EMBL" id="FOBN01000007">
    <property type="protein sequence ID" value="SEM18457.1"/>
    <property type="molecule type" value="Genomic_DNA"/>
</dbReference>
<proteinExistence type="inferred from homology"/>
<dbReference type="HAMAP" id="MF_02033">
    <property type="entry name" value="FtsA"/>
    <property type="match status" value="1"/>
</dbReference>
<dbReference type="Pfam" id="PF02491">
    <property type="entry name" value="SHS2_FTSA"/>
    <property type="match status" value="1"/>
</dbReference>
<dbReference type="SUPFAM" id="SSF53067">
    <property type="entry name" value="Actin-like ATPase domain"/>
    <property type="match status" value="2"/>
</dbReference>
<dbReference type="GeneID" id="83544984"/>
<accession>A0A1H7WC01</accession>
<evidence type="ECO:0000313" key="10">
    <source>
        <dbReference type="Proteomes" id="UP000198883"/>
    </source>
</evidence>
<dbReference type="InterPro" id="IPR003494">
    <property type="entry name" value="SHS2_FtsA"/>
</dbReference>
<evidence type="ECO:0000256" key="2">
    <source>
        <dbReference type="ARBA" id="ARBA00022618"/>
    </source>
</evidence>
<evidence type="ECO:0000256" key="1">
    <source>
        <dbReference type="ARBA" id="ARBA00022475"/>
    </source>
</evidence>
<dbReference type="GO" id="GO:0032153">
    <property type="term" value="C:cell division site"/>
    <property type="evidence" value="ECO:0007669"/>
    <property type="project" value="UniProtKB-UniRule"/>
</dbReference>
<dbReference type="NCBIfam" id="TIGR01174">
    <property type="entry name" value="ftsA"/>
    <property type="match status" value="1"/>
</dbReference>
<organism evidence="9 10">
    <name type="scientific">Phocoenobacter skyensis</name>
    <dbReference type="NCBI Taxonomy" id="97481"/>
    <lineage>
        <taxon>Bacteria</taxon>
        <taxon>Pseudomonadati</taxon>
        <taxon>Pseudomonadota</taxon>
        <taxon>Gammaproteobacteria</taxon>
        <taxon>Pasteurellales</taxon>
        <taxon>Pasteurellaceae</taxon>
        <taxon>Phocoenobacter</taxon>
    </lineage>
</organism>
<comment type="function">
    <text evidence="5 6">Cell division protein that is involved in the assembly of the Z ring. May serve as a membrane anchor for the Z ring.</text>
</comment>
<evidence type="ECO:0000313" key="9">
    <source>
        <dbReference type="EMBL" id="SEM18457.1"/>
    </source>
</evidence>
<reference evidence="8 11" key="3">
    <citation type="journal article" date="2023" name="Front. Microbiol.">
        <title>Phylogeography and host specificity of Pasteurellaceae pathogenic to sea-farmed fish in the north-east Atlantic.</title>
        <authorList>
            <person name="Gulla S."/>
            <person name="Colquhoun D.J."/>
            <person name="Olsen A.B."/>
            <person name="Spilsberg B."/>
            <person name="Lagesen K."/>
            <person name="Aakesson C.P."/>
            <person name="Strom S."/>
            <person name="Manji F."/>
            <person name="Birkbeck T.H."/>
            <person name="Nilsen H.K."/>
        </authorList>
    </citation>
    <scope>NUCLEOTIDE SEQUENCE [LARGE SCALE GENOMIC DNA]</scope>
    <source>
        <strain evidence="8 11">VIO11850</strain>
    </source>
</reference>
<dbReference type="PIRSF" id="PIRSF003101">
    <property type="entry name" value="FtsA"/>
    <property type="match status" value="1"/>
</dbReference>
<comment type="subcellular location">
    <subcellularLocation>
        <location evidence="5">Cell membrane</location>
        <topology evidence="5">Peripheral membrane protein</topology>
        <orientation evidence="5">Cytoplasmic side</orientation>
    </subcellularLocation>
    <text evidence="5">Localizes to the Z ring in an FtsZ-dependent manner. Targeted to the membrane through a conserved C-terminal amphipathic helix.</text>
</comment>
<dbReference type="CDD" id="cd24048">
    <property type="entry name" value="ASKHA_NBD_FtsA"/>
    <property type="match status" value="1"/>
</dbReference>
<name>A0A1H7WC01_9PAST</name>
<evidence type="ECO:0000256" key="6">
    <source>
        <dbReference type="PIRNR" id="PIRNR003101"/>
    </source>
</evidence>
<evidence type="ECO:0000313" key="11">
    <source>
        <dbReference type="Proteomes" id="UP001224812"/>
    </source>
</evidence>
<reference evidence="9" key="2">
    <citation type="submission" date="2016-10" db="EMBL/GenBank/DDBJ databases">
        <authorList>
            <person name="de Groot N.N."/>
        </authorList>
    </citation>
    <scope>NUCLEOTIDE SEQUENCE [LARGE SCALE GENOMIC DNA]</scope>
    <source>
        <strain evidence="9">DSM 24204</strain>
    </source>
</reference>
<dbReference type="PANTHER" id="PTHR32432">
    <property type="entry name" value="CELL DIVISION PROTEIN FTSA-RELATED"/>
    <property type="match status" value="1"/>
</dbReference>
<evidence type="ECO:0000313" key="8">
    <source>
        <dbReference type="EMBL" id="MDP8085130.1"/>
    </source>
</evidence>
<dbReference type="RefSeq" id="WP_090921275.1">
    <property type="nucleotide sequence ID" value="NZ_CP016180.1"/>
</dbReference>
<gene>
    <name evidence="5 8" type="primary">ftsA</name>
    <name evidence="8" type="ORF">QJT92_04210</name>
    <name evidence="9" type="ORF">SAMN05444853_10784</name>
</gene>
<dbReference type="EMBL" id="JASAVS010000006">
    <property type="protein sequence ID" value="MDP8085130.1"/>
    <property type="molecule type" value="Genomic_DNA"/>
</dbReference>
<evidence type="ECO:0000256" key="3">
    <source>
        <dbReference type="ARBA" id="ARBA00023136"/>
    </source>
</evidence>
<keyword evidence="2 5" id="KW-0132">Cell division</keyword>
<protein>
    <recommendedName>
        <fullName evidence="5 6">Cell division protein FtsA</fullName>
    </recommendedName>
</protein>
<dbReference type="FunFam" id="3.30.1490.110:FF:000001">
    <property type="entry name" value="Cell division protein FtsA"/>
    <property type="match status" value="1"/>
</dbReference>
<keyword evidence="1 5" id="KW-1003">Cell membrane</keyword>
<dbReference type="SMART" id="SM00842">
    <property type="entry name" value="FtsA"/>
    <property type="match status" value="1"/>
</dbReference>